<evidence type="ECO:0000313" key="2">
    <source>
        <dbReference type="EMBL" id="VVE35633.1"/>
    </source>
</evidence>
<sequence length="87" mass="9041">MARNMPSAWGMENGGASAKKRGRQGPMNEASLAARLPGTGGLATRDGAQRAPVVPDGRRASESVVLPVLAFCCATLSSLQEISSPMW</sequence>
<proteinExistence type="predicted"/>
<gene>
    <name evidence="2" type="ORF">PCO31110_03924</name>
</gene>
<name>A0A5E4XH56_9BURK</name>
<protein>
    <submittedName>
        <fullName evidence="2">Uncharacterized protein</fullName>
    </submittedName>
</protein>
<reference evidence="2 3" key="1">
    <citation type="submission" date="2019-08" db="EMBL/GenBank/DDBJ databases">
        <authorList>
            <person name="Peeters C."/>
        </authorList>
    </citation>
    <scope>NUCLEOTIDE SEQUENCE [LARGE SCALE GENOMIC DNA]</scope>
    <source>
        <strain evidence="2 3">LMG 31110</strain>
    </source>
</reference>
<evidence type="ECO:0000256" key="1">
    <source>
        <dbReference type="SAM" id="MobiDB-lite"/>
    </source>
</evidence>
<evidence type="ECO:0000313" key="3">
    <source>
        <dbReference type="Proteomes" id="UP000337189"/>
    </source>
</evidence>
<feature type="region of interest" description="Disordered" evidence="1">
    <location>
        <begin position="1"/>
        <end position="58"/>
    </location>
</feature>
<dbReference type="EMBL" id="CABPSJ010000005">
    <property type="protein sequence ID" value="VVE35633.1"/>
    <property type="molecule type" value="Genomic_DNA"/>
</dbReference>
<accession>A0A5E4XH56</accession>
<dbReference type="Proteomes" id="UP000337189">
    <property type="component" value="Unassembled WGS sequence"/>
</dbReference>
<dbReference type="AlphaFoldDB" id="A0A5E4XH56"/>
<organism evidence="2 3">
    <name type="scientific">Pandoraea communis</name>
    <dbReference type="NCBI Taxonomy" id="2508297"/>
    <lineage>
        <taxon>Bacteria</taxon>
        <taxon>Pseudomonadati</taxon>
        <taxon>Pseudomonadota</taxon>
        <taxon>Betaproteobacteria</taxon>
        <taxon>Burkholderiales</taxon>
        <taxon>Burkholderiaceae</taxon>
        <taxon>Pandoraea</taxon>
    </lineage>
</organism>